<dbReference type="InterPro" id="IPR009081">
    <property type="entry name" value="PP-bd_ACP"/>
</dbReference>
<dbReference type="PROSITE" id="PS50075">
    <property type="entry name" value="CARRIER"/>
    <property type="match status" value="2"/>
</dbReference>
<dbReference type="InterPro" id="IPR020806">
    <property type="entry name" value="PKS_PP-bd"/>
</dbReference>
<dbReference type="HOGENOM" id="CLU_1510988_0_0_1"/>
<comment type="caution">
    <text evidence="4">The sequence shown here is derived from an EMBL/GenBank/DDBJ whole genome shotgun (WGS) entry which is preliminary data.</text>
</comment>
<dbReference type="Pfam" id="PF00550">
    <property type="entry name" value="PP-binding"/>
    <property type="match status" value="2"/>
</dbReference>
<dbReference type="AlphaFoldDB" id="V2XEZ4"/>
<proteinExistence type="predicted"/>
<dbReference type="GO" id="GO:0031177">
    <property type="term" value="F:phosphopantetheine binding"/>
    <property type="evidence" value="ECO:0007669"/>
    <property type="project" value="InterPro"/>
</dbReference>
<dbReference type="Gene3D" id="1.10.1200.10">
    <property type="entry name" value="ACP-like"/>
    <property type="match status" value="2"/>
</dbReference>
<keyword evidence="1" id="KW-0596">Phosphopantetheine</keyword>
<reference evidence="4 5" key="1">
    <citation type="journal article" date="2014" name="BMC Genomics">
        <title>Genome and secretome analysis of the hemibiotrophic fungal pathogen, Moniliophthora roreri, which causes frosty pod rot disease of cacao: mechanisms of the biotrophic and necrotrophic phases.</title>
        <authorList>
            <person name="Meinhardt L.W."/>
            <person name="Costa G.G.L."/>
            <person name="Thomazella D.P.T."/>
            <person name="Teixeira P.J.P.L."/>
            <person name="Carazzolle M.F."/>
            <person name="Schuster S.C."/>
            <person name="Carlson J.E."/>
            <person name="Guiltinan M.J."/>
            <person name="Mieczkowski P."/>
            <person name="Farmer A."/>
            <person name="Ramaraj T."/>
            <person name="Crozier J."/>
            <person name="Davis R.E."/>
            <person name="Shao J."/>
            <person name="Melnick R.L."/>
            <person name="Pereira G.A.G."/>
            <person name="Bailey B.A."/>
        </authorList>
    </citation>
    <scope>NUCLEOTIDE SEQUENCE [LARGE SCALE GENOMIC DNA]</scope>
    <source>
        <strain evidence="4 5">MCA 2997</strain>
    </source>
</reference>
<dbReference type="EMBL" id="AWSO01000017">
    <property type="protein sequence ID" value="ESK97758.1"/>
    <property type="molecule type" value="Genomic_DNA"/>
</dbReference>
<dbReference type="Proteomes" id="UP000017559">
    <property type="component" value="Unassembled WGS sequence"/>
</dbReference>
<dbReference type="InterPro" id="IPR036736">
    <property type="entry name" value="ACP-like_sf"/>
</dbReference>
<gene>
    <name evidence="4" type="ORF">Moror_17323</name>
</gene>
<accession>V2XEZ4</accession>
<dbReference type="OrthoDB" id="329835at2759"/>
<evidence type="ECO:0000256" key="2">
    <source>
        <dbReference type="ARBA" id="ARBA00022553"/>
    </source>
</evidence>
<feature type="domain" description="Carrier" evidence="3">
    <location>
        <begin position="86"/>
        <end position="160"/>
    </location>
</feature>
<protein>
    <submittedName>
        <fullName evidence="4">Polyketide synthase</fullName>
    </submittedName>
</protein>
<evidence type="ECO:0000313" key="5">
    <source>
        <dbReference type="Proteomes" id="UP000017559"/>
    </source>
</evidence>
<sequence>MSSMDISADLTTFGVDSLMSIEIFSRLQALFPGADLDPRVLSHLTTISEIAVEVGSKAGGGIPPAVTPASSGTVVGDGAGDGAVLEDQGADVKTVVAGVLGVGADEFNDDTDLESLGLDSLTSIEVMQAVHDTLSINLPQHLLAAHPTVRAISDYVFGQRKSSKGSGGAHSNQCTQVITVV</sequence>
<keyword evidence="5" id="KW-1185">Reference proteome</keyword>
<evidence type="ECO:0000259" key="3">
    <source>
        <dbReference type="PROSITE" id="PS50075"/>
    </source>
</evidence>
<evidence type="ECO:0000256" key="1">
    <source>
        <dbReference type="ARBA" id="ARBA00022450"/>
    </source>
</evidence>
<organism evidence="4 5">
    <name type="scientific">Moniliophthora roreri (strain MCA 2997)</name>
    <name type="common">Cocoa frosty pod rot fungus</name>
    <name type="synonym">Crinipellis roreri</name>
    <dbReference type="NCBI Taxonomy" id="1381753"/>
    <lineage>
        <taxon>Eukaryota</taxon>
        <taxon>Fungi</taxon>
        <taxon>Dikarya</taxon>
        <taxon>Basidiomycota</taxon>
        <taxon>Agaricomycotina</taxon>
        <taxon>Agaricomycetes</taxon>
        <taxon>Agaricomycetidae</taxon>
        <taxon>Agaricales</taxon>
        <taxon>Marasmiineae</taxon>
        <taxon>Marasmiaceae</taxon>
        <taxon>Moniliophthora</taxon>
    </lineage>
</organism>
<dbReference type="SMART" id="SM00823">
    <property type="entry name" value="PKS_PP"/>
    <property type="match status" value="1"/>
</dbReference>
<keyword evidence="2" id="KW-0597">Phosphoprotein</keyword>
<dbReference type="SUPFAM" id="SSF47336">
    <property type="entry name" value="ACP-like"/>
    <property type="match status" value="2"/>
</dbReference>
<dbReference type="KEGG" id="mrr:Moror_17323"/>
<evidence type="ECO:0000313" key="4">
    <source>
        <dbReference type="EMBL" id="ESK97758.1"/>
    </source>
</evidence>
<dbReference type="STRING" id="1381753.V2XEZ4"/>
<dbReference type="SMART" id="SM01294">
    <property type="entry name" value="PKS_PP_betabranch"/>
    <property type="match status" value="1"/>
</dbReference>
<feature type="domain" description="Carrier" evidence="3">
    <location>
        <begin position="1"/>
        <end position="58"/>
    </location>
</feature>
<name>V2XEZ4_MONRO</name>